<dbReference type="RefSeq" id="WP_248391029.1">
    <property type="nucleotide sequence ID" value="NZ_CP096203.1"/>
</dbReference>
<reference evidence="1" key="1">
    <citation type="submission" date="2022-04" db="EMBL/GenBank/DDBJ databases">
        <title>Evolutionary, genomic, and biogeographic characterization of Chryseobacterium nepalense represented by a plastic-degrading bacterium AC3.</title>
        <authorList>
            <person name="Yin Z."/>
            <person name="Liu X."/>
            <person name="Wang D."/>
            <person name="Xie Z."/>
        </authorList>
    </citation>
    <scope>NUCLEOTIDE SEQUENCE</scope>
    <source>
        <strain evidence="1">AC3</strain>
    </source>
</reference>
<evidence type="ECO:0008006" key="3">
    <source>
        <dbReference type="Google" id="ProtNLM"/>
    </source>
</evidence>
<proteinExistence type="predicted"/>
<dbReference type="EMBL" id="CP096203">
    <property type="protein sequence ID" value="UPQ75284.1"/>
    <property type="molecule type" value="Genomic_DNA"/>
</dbReference>
<dbReference type="Proteomes" id="UP000830552">
    <property type="component" value="Chromosome"/>
</dbReference>
<protein>
    <recommendedName>
        <fullName evidence="3">Lipoprotein</fullName>
    </recommendedName>
</protein>
<evidence type="ECO:0000313" key="1">
    <source>
        <dbReference type="EMBL" id="UPQ75284.1"/>
    </source>
</evidence>
<keyword evidence="2" id="KW-1185">Reference proteome</keyword>
<evidence type="ECO:0000313" key="2">
    <source>
        <dbReference type="Proteomes" id="UP000830552"/>
    </source>
</evidence>
<name>A0ABY4K419_9FLAO</name>
<accession>A0ABY4K419</accession>
<organism evidence="1 2">
    <name type="scientific">Chryseobacterium nepalense</name>
    <dbReference type="NCBI Taxonomy" id="1854498"/>
    <lineage>
        <taxon>Bacteria</taxon>
        <taxon>Pseudomonadati</taxon>
        <taxon>Bacteroidota</taxon>
        <taxon>Flavobacteriia</taxon>
        <taxon>Flavobacteriales</taxon>
        <taxon>Weeksellaceae</taxon>
        <taxon>Chryseobacterium group</taxon>
        <taxon>Chryseobacterium</taxon>
    </lineage>
</organism>
<gene>
    <name evidence="1" type="ORF">M0D58_14685</name>
</gene>
<sequence>MKNLILFLFIIVCANYKSQIFECNNIDRYELNYIYKQNENKFKVVIGDINYMQKSIDGLEIKVIKQICINNWTIYDKNGADYMHKRFVDYNGSIDKGYYLKNAGYLEVLSYLKYKIKSTVK</sequence>